<sequence>MTLRKTLLALSIALTAGLAPLAHASVGADARAFKDNFKADVKEAGRKTGHAVADAARAVGHGARAVGHAVADTSKRGYQATKAAIKGDEREARASD</sequence>
<gene>
    <name evidence="2" type="ORF">EV147_2802</name>
</gene>
<protein>
    <submittedName>
        <fullName evidence="2">Uncharacterized protein</fullName>
    </submittedName>
</protein>
<dbReference type="AlphaFoldDB" id="A0A4Q7S2B9"/>
<organism evidence="2 3">
    <name type="scientific">Cupriavidus agavae</name>
    <dbReference type="NCBI Taxonomy" id="1001822"/>
    <lineage>
        <taxon>Bacteria</taxon>
        <taxon>Pseudomonadati</taxon>
        <taxon>Pseudomonadota</taxon>
        <taxon>Betaproteobacteria</taxon>
        <taxon>Burkholderiales</taxon>
        <taxon>Burkholderiaceae</taxon>
        <taxon>Cupriavidus</taxon>
    </lineage>
</organism>
<reference evidence="2 3" key="1">
    <citation type="journal article" date="2015" name="Stand. Genomic Sci.">
        <title>Genomic Encyclopedia of Bacterial and Archaeal Type Strains, Phase III: the genomes of soil and plant-associated and newly described type strains.</title>
        <authorList>
            <person name="Whitman W.B."/>
            <person name="Woyke T."/>
            <person name="Klenk H.P."/>
            <person name="Zhou Y."/>
            <person name="Lilburn T.G."/>
            <person name="Beck B.J."/>
            <person name="De Vos P."/>
            <person name="Vandamme P."/>
            <person name="Eisen J.A."/>
            <person name="Garrity G."/>
            <person name="Hugenholtz P."/>
            <person name="Kyrpides N.C."/>
        </authorList>
    </citation>
    <scope>NUCLEOTIDE SEQUENCE [LARGE SCALE GENOMIC DNA]</scope>
    <source>
        <strain evidence="2 3">ASC-9842</strain>
    </source>
</reference>
<dbReference type="Proteomes" id="UP000291078">
    <property type="component" value="Unassembled WGS sequence"/>
</dbReference>
<accession>A0A4Q7S2B9</accession>
<evidence type="ECO:0000313" key="2">
    <source>
        <dbReference type="EMBL" id="RZT39607.1"/>
    </source>
</evidence>
<dbReference type="OrthoDB" id="8967196at2"/>
<dbReference type="RefSeq" id="WP_130391741.1">
    <property type="nucleotide sequence ID" value="NZ_SGXM01000002.1"/>
</dbReference>
<dbReference type="EMBL" id="SGXM01000002">
    <property type="protein sequence ID" value="RZT39607.1"/>
    <property type="molecule type" value="Genomic_DNA"/>
</dbReference>
<feature type="signal peptide" evidence="1">
    <location>
        <begin position="1"/>
        <end position="24"/>
    </location>
</feature>
<comment type="caution">
    <text evidence="2">The sequence shown here is derived from an EMBL/GenBank/DDBJ whole genome shotgun (WGS) entry which is preliminary data.</text>
</comment>
<evidence type="ECO:0000256" key="1">
    <source>
        <dbReference type="SAM" id="SignalP"/>
    </source>
</evidence>
<keyword evidence="3" id="KW-1185">Reference proteome</keyword>
<keyword evidence="1" id="KW-0732">Signal</keyword>
<proteinExistence type="predicted"/>
<evidence type="ECO:0000313" key="3">
    <source>
        <dbReference type="Proteomes" id="UP000291078"/>
    </source>
</evidence>
<feature type="chain" id="PRO_5020324528" evidence="1">
    <location>
        <begin position="25"/>
        <end position="96"/>
    </location>
</feature>
<name>A0A4Q7S2B9_9BURK</name>